<evidence type="ECO:0000313" key="4">
    <source>
        <dbReference type="Proteomes" id="UP001597024"/>
    </source>
</evidence>
<dbReference type="EMBL" id="JBHTHX010002881">
    <property type="protein sequence ID" value="MFD0891052.1"/>
    <property type="molecule type" value="Genomic_DNA"/>
</dbReference>
<comment type="caution">
    <text evidence="3">The sequence shown here is derived from an EMBL/GenBank/DDBJ whole genome shotgun (WGS) entry which is preliminary data.</text>
</comment>
<keyword evidence="4" id="KW-1185">Reference proteome</keyword>
<gene>
    <name evidence="3" type="ORF">ACFQ08_41440</name>
</gene>
<feature type="domain" description="Nitrate/nitrite sensing protein" evidence="2">
    <location>
        <begin position="38"/>
        <end position="74"/>
    </location>
</feature>
<accession>A0ABW3E7L5</accession>
<organism evidence="3 4">
    <name type="scientific">Streptosporangium algeriense</name>
    <dbReference type="NCBI Taxonomy" id="1682748"/>
    <lineage>
        <taxon>Bacteria</taxon>
        <taxon>Bacillati</taxon>
        <taxon>Actinomycetota</taxon>
        <taxon>Actinomycetes</taxon>
        <taxon>Streptosporangiales</taxon>
        <taxon>Streptosporangiaceae</taxon>
        <taxon>Streptosporangium</taxon>
    </lineage>
</organism>
<evidence type="ECO:0000256" key="1">
    <source>
        <dbReference type="SAM" id="MobiDB-lite"/>
    </source>
</evidence>
<protein>
    <submittedName>
        <fullName evidence="3">Nitrate- and nitrite sensing domain-containing protein</fullName>
    </submittedName>
</protein>
<name>A0ABW3E7L5_9ACTN</name>
<feature type="region of interest" description="Disordered" evidence="1">
    <location>
        <begin position="56"/>
        <end position="75"/>
    </location>
</feature>
<dbReference type="InterPro" id="IPR013587">
    <property type="entry name" value="Nitrate/nitrite_sensing"/>
</dbReference>
<reference evidence="4" key="1">
    <citation type="journal article" date="2019" name="Int. J. Syst. Evol. Microbiol.">
        <title>The Global Catalogue of Microorganisms (GCM) 10K type strain sequencing project: providing services to taxonomists for standard genome sequencing and annotation.</title>
        <authorList>
            <consortium name="The Broad Institute Genomics Platform"/>
            <consortium name="The Broad Institute Genome Sequencing Center for Infectious Disease"/>
            <person name="Wu L."/>
            <person name="Ma J."/>
        </authorList>
    </citation>
    <scope>NUCLEOTIDE SEQUENCE [LARGE SCALE GENOMIC DNA]</scope>
    <source>
        <strain evidence="4">CCUG 62974</strain>
    </source>
</reference>
<dbReference type="Proteomes" id="UP001597024">
    <property type="component" value="Unassembled WGS sequence"/>
</dbReference>
<dbReference type="Pfam" id="PF08376">
    <property type="entry name" value="NIT"/>
    <property type="match status" value="1"/>
</dbReference>
<proteinExistence type="predicted"/>
<sequence>MSLIALWAFTAWVTVREGLNMLGVARLDAGVAEPSEKLLVELQNERRLSLIYLGTPGPARQQRETLGAQRRRTED</sequence>
<feature type="non-terminal residue" evidence="3">
    <location>
        <position position="75"/>
    </location>
</feature>
<evidence type="ECO:0000313" key="3">
    <source>
        <dbReference type="EMBL" id="MFD0891052.1"/>
    </source>
</evidence>
<evidence type="ECO:0000259" key="2">
    <source>
        <dbReference type="Pfam" id="PF08376"/>
    </source>
</evidence>